<name>A0A6A5YEQ6_9PLEO</name>
<dbReference type="OrthoDB" id="1663137at2759"/>
<keyword evidence="3" id="KW-0288">FMN</keyword>
<evidence type="ECO:0000256" key="2">
    <source>
        <dbReference type="ARBA" id="ARBA00022630"/>
    </source>
</evidence>
<evidence type="ECO:0000256" key="3">
    <source>
        <dbReference type="ARBA" id="ARBA00022643"/>
    </source>
</evidence>
<evidence type="ECO:0000256" key="1">
    <source>
        <dbReference type="ARBA" id="ARBA00005979"/>
    </source>
</evidence>
<feature type="domain" description="NADH:flavin oxidoreductase/NADH oxidase N-terminal" evidence="5">
    <location>
        <begin position="88"/>
        <end position="358"/>
    </location>
</feature>
<dbReference type="PANTHER" id="PTHR43656">
    <property type="entry name" value="BINDING OXIDOREDUCTASE, PUTATIVE (AFU_ORTHOLOGUE AFUA_2G08260)-RELATED"/>
    <property type="match status" value="1"/>
</dbReference>
<keyword evidence="7" id="KW-1185">Reference proteome</keyword>
<evidence type="ECO:0000259" key="5">
    <source>
        <dbReference type="Pfam" id="PF00724"/>
    </source>
</evidence>
<organism evidence="6 7">
    <name type="scientific">Lophiotrema nucula</name>
    <dbReference type="NCBI Taxonomy" id="690887"/>
    <lineage>
        <taxon>Eukaryota</taxon>
        <taxon>Fungi</taxon>
        <taxon>Dikarya</taxon>
        <taxon>Ascomycota</taxon>
        <taxon>Pezizomycotina</taxon>
        <taxon>Dothideomycetes</taxon>
        <taxon>Pleosporomycetidae</taxon>
        <taxon>Pleosporales</taxon>
        <taxon>Lophiotremataceae</taxon>
        <taxon>Lophiotrema</taxon>
    </lineage>
</organism>
<gene>
    <name evidence="6" type="ORF">BDV96DRAFT_655669</name>
</gene>
<dbReference type="InterPro" id="IPR051799">
    <property type="entry name" value="NADH_flavin_oxidoreductase"/>
</dbReference>
<proteinExistence type="inferred from homology"/>
<dbReference type="CDD" id="cd04733">
    <property type="entry name" value="OYE_like_2_FMN"/>
    <property type="match status" value="1"/>
</dbReference>
<keyword evidence="2" id="KW-0285">Flavoprotein</keyword>
<dbReference type="PANTHER" id="PTHR43656:SF5">
    <property type="entry name" value="NADH:FLAVIN OXIDOREDUCTASE_NADH OXIDASE N-TERMINAL DOMAIN-CONTAINING PROTEIN"/>
    <property type="match status" value="1"/>
</dbReference>
<comment type="similarity">
    <text evidence="1">Belongs to the NADH:flavin oxidoreductase/NADH oxidase family.</text>
</comment>
<accession>A0A6A5YEQ6</accession>
<dbReference type="GO" id="GO:0016491">
    <property type="term" value="F:oxidoreductase activity"/>
    <property type="evidence" value="ECO:0007669"/>
    <property type="project" value="UniProtKB-KW"/>
</dbReference>
<dbReference type="Gene3D" id="3.20.20.70">
    <property type="entry name" value="Aldolase class I"/>
    <property type="match status" value="1"/>
</dbReference>
<dbReference type="InterPro" id="IPR001155">
    <property type="entry name" value="OxRdtase_FMN_N"/>
</dbReference>
<sequence length="450" mass="49153">MPQRFESNPTDPAPLAQPLHFPFANRSAPNRFLKGATSELYATWSPTDFSKRGIPTKELINVYRRWGEGGTGVLLTGNVMVASDHLEAAGNTIIPADAGFEGERFERFAELAKAAKQHGSLILAQVSHPGRQVEDRIQANPVSASDVQLTKDFFGKKFAKPHPATKEEIKGLVDAFAHTAEYLDKAGFDGLELHGAHGYLLAQFLSETTNHRTDEYGGSIANRARIIVEIAQAIRARVSPSFILGIKLNSAEFQEKGFQPEDSREVVKILEANRFDFVELSGGTYEDIGFGHKKESTRKREAFFIEFADLITPALKETKAYVTGGFQTVGAMVEALKTVDGVGLGRSLCQEPRFVNDVLSGKVTGAIKPAFPEGDLSMSLLFAGTQIRMIGKDLEPFDASDEKLVASFMQDVGRWVQDLTADVGMEKSGYPDKLSFVDVPYGGAVLSETV</sequence>
<dbReference type="Proteomes" id="UP000799770">
    <property type="component" value="Unassembled WGS sequence"/>
</dbReference>
<protein>
    <recommendedName>
        <fullName evidence="5">NADH:flavin oxidoreductase/NADH oxidase N-terminal domain-containing protein</fullName>
    </recommendedName>
</protein>
<dbReference type="Pfam" id="PF00724">
    <property type="entry name" value="Oxidored_FMN"/>
    <property type="match status" value="1"/>
</dbReference>
<dbReference type="GO" id="GO:0010181">
    <property type="term" value="F:FMN binding"/>
    <property type="evidence" value="ECO:0007669"/>
    <property type="project" value="InterPro"/>
</dbReference>
<dbReference type="SUPFAM" id="SSF51395">
    <property type="entry name" value="FMN-linked oxidoreductases"/>
    <property type="match status" value="1"/>
</dbReference>
<dbReference type="AlphaFoldDB" id="A0A6A5YEQ6"/>
<keyword evidence="4" id="KW-0560">Oxidoreductase</keyword>
<reference evidence="6" key="1">
    <citation type="journal article" date="2020" name="Stud. Mycol.">
        <title>101 Dothideomycetes genomes: a test case for predicting lifestyles and emergence of pathogens.</title>
        <authorList>
            <person name="Haridas S."/>
            <person name="Albert R."/>
            <person name="Binder M."/>
            <person name="Bloem J."/>
            <person name="Labutti K."/>
            <person name="Salamov A."/>
            <person name="Andreopoulos B."/>
            <person name="Baker S."/>
            <person name="Barry K."/>
            <person name="Bills G."/>
            <person name="Bluhm B."/>
            <person name="Cannon C."/>
            <person name="Castanera R."/>
            <person name="Culley D."/>
            <person name="Daum C."/>
            <person name="Ezra D."/>
            <person name="Gonzalez J."/>
            <person name="Henrissat B."/>
            <person name="Kuo A."/>
            <person name="Liang C."/>
            <person name="Lipzen A."/>
            <person name="Lutzoni F."/>
            <person name="Magnuson J."/>
            <person name="Mondo S."/>
            <person name="Nolan M."/>
            <person name="Ohm R."/>
            <person name="Pangilinan J."/>
            <person name="Park H.-J."/>
            <person name="Ramirez L."/>
            <person name="Alfaro M."/>
            <person name="Sun H."/>
            <person name="Tritt A."/>
            <person name="Yoshinaga Y."/>
            <person name="Zwiers L.-H."/>
            <person name="Turgeon B."/>
            <person name="Goodwin S."/>
            <person name="Spatafora J."/>
            <person name="Crous P."/>
            <person name="Grigoriev I."/>
        </authorList>
    </citation>
    <scope>NUCLEOTIDE SEQUENCE</scope>
    <source>
        <strain evidence="6">CBS 627.86</strain>
    </source>
</reference>
<evidence type="ECO:0000313" key="7">
    <source>
        <dbReference type="Proteomes" id="UP000799770"/>
    </source>
</evidence>
<dbReference type="InterPro" id="IPR013785">
    <property type="entry name" value="Aldolase_TIM"/>
</dbReference>
<evidence type="ECO:0000256" key="4">
    <source>
        <dbReference type="ARBA" id="ARBA00023002"/>
    </source>
</evidence>
<evidence type="ECO:0000313" key="6">
    <source>
        <dbReference type="EMBL" id="KAF2105390.1"/>
    </source>
</evidence>
<dbReference type="EMBL" id="ML977382">
    <property type="protein sequence ID" value="KAF2105390.1"/>
    <property type="molecule type" value="Genomic_DNA"/>
</dbReference>